<feature type="signal peptide" evidence="1">
    <location>
        <begin position="1"/>
        <end position="18"/>
    </location>
</feature>
<reference evidence="2 3" key="1">
    <citation type="journal article" date="2020" name="G3 (Bethesda)">
        <title>Improved Reference Genome for Cyclotella cryptica CCMP332, a Model for Cell Wall Morphogenesis, Salinity Adaptation, and Lipid Production in Diatoms (Bacillariophyta).</title>
        <authorList>
            <person name="Roberts W.R."/>
            <person name="Downey K.M."/>
            <person name="Ruck E.C."/>
            <person name="Traller J.C."/>
            <person name="Alverson A.J."/>
        </authorList>
    </citation>
    <scope>NUCLEOTIDE SEQUENCE [LARGE SCALE GENOMIC DNA]</scope>
    <source>
        <strain evidence="2 3">CCMP332</strain>
    </source>
</reference>
<accession>A0ABD3QM82</accession>
<keyword evidence="1" id="KW-0732">Signal</keyword>
<evidence type="ECO:0000256" key="1">
    <source>
        <dbReference type="SAM" id="SignalP"/>
    </source>
</evidence>
<evidence type="ECO:0000313" key="3">
    <source>
        <dbReference type="Proteomes" id="UP001516023"/>
    </source>
</evidence>
<dbReference type="EMBL" id="JABMIG020000043">
    <property type="protein sequence ID" value="KAL3798810.1"/>
    <property type="molecule type" value="Genomic_DNA"/>
</dbReference>
<protein>
    <submittedName>
        <fullName evidence="2">Uncharacterized protein</fullName>
    </submittedName>
</protein>
<name>A0ABD3QM82_9STRA</name>
<dbReference type="Proteomes" id="UP001516023">
    <property type="component" value="Unassembled WGS sequence"/>
</dbReference>
<organism evidence="2 3">
    <name type="scientific">Cyclotella cryptica</name>
    <dbReference type="NCBI Taxonomy" id="29204"/>
    <lineage>
        <taxon>Eukaryota</taxon>
        <taxon>Sar</taxon>
        <taxon>Stramenopiles</taxon>
        <taxon>Ochrophyta</taxon>
        <taxon>Bacillariophyta</taxon>
        <taxon>Coscinodiscophyceae</taxon>
        <taxon>Thalassiosirophycidae</taxon>
        <taxon>Stephanodiscales</taxon>
        <taxon>Stephanodiscaceae</taxon>
        <taxon>Cyclotella</taxon>
    </lineage>
</organism>
<evidence type="ECO:0000313" key="2">
    <source>
        <dbReference type="EMBL" id="KAL3798810.1"/>
    </source>
</evidence>
<feature type="chain" id="PRO_5044848028" evidence="1">
    <location>
        <begin position="19"/>
        <end position="325"/>
    </location>
</feature>
<keyword evidence="3" id="KW-1185">Reference proteome</keyword>
<proteinExistence type="predicted"/>
<gene>
    <name evidence="2" type="ORF">HJC23_004598</name>
</gene>
<comment type="caution">
    <text evidence="2">The sequence shown here is derived from an EMBL/GenBank/DDBJ whole genome shotgun (WGS) entry which is preliminary data.</text>
</comment>
<dbReference type="AlphaFoldDB" id="A0ABD3QM82"/>
<sequence>MYIPLLLRPLAFATAVSASAHHLQETINCLFMGMYDDSFGECCNNNRDYYYTSDHYYSNSDQICNVAKCVDVSASPGIISVKDDPTCNCDILVDVCNTASSLLSWVSPDLSGLCATISGCCSSSGTFTTTSAFNGCWQANGANGVNAIVTKLNGEGSGVLSCLNSGSDIGTCCASSYDPISQKICGLVNCIDLSTAPGSLKYSADCSCTMLVEVCSAGSALMESLTMELPTLAGLCSSVNTCCPSDGTRTAAFNRCWTSKASLTVDSLIGDFPWSLKELSDVSGAYLGASVPAENARTVIVSSGNVEATSSQAAASGSSAPPLQG</sequence>